<dbReference type="STRING" id="349521.HCH_03346"/>
<dbReference type="Proteomes" id="UP000000238">
    <property type="component" value="Chromosome"/>
</dbReference>
<keyword evidence="2" id="KW-1185">Reference proteome</keyword>
<gene>
    <name evidence="1" type="ordered locus">HCH_03346</name>
</gene>
<evidence type="ECO:0000313" key="1">
    <source>
        <dbReference type="EMBL" id="ABC30100.1"/>
    </source>
</evidence>
<dbReference type="HOGENOM" id="CLU_3374048_0_0_6"/>
<evidence type="ECO:0000313" key="2">
    <source>
        <dbReference type="Proteomes" id="UP000000238"/>
    </source>
</evidence>
<dbReference type="AlphaFoldDB" id="Q2SGX4"/>
<protein>
    <submittedName>
        <fullName evidence="1">Uncharacterized protein</fullName>
    </submittedName>
</protein>
<accession>Q2SGX4</accession>
<organism evidence="1 2">
    <name type="scientific">Hahella chejuensis (strain KCTC 2396)</name>
    <dbReference type="NCBI Taxonomy" id="349521"/>
    <lineage>
        <taxon>Bacteria</taxon>
        <taxon>Pseudomonadati</taxon>
        <taxon>Pseudomonadota</taxon>
        <taxon>Gammaproteobacteria</taxon>
        <taxon>Oceanospirillales</taxon>
        <taxon>Hahellaceae</taxon>
        <taxon>Hahella</taxon>
    </lineage>
</organism>
<proteinExistence type="predicted"/>
<sequence>MDSFAVGEFWDFWVVNANKTVRAAIFVIHAMSTN</sequence>
<name>Q2SGX4_HAHCH</name>
<dbReference type="EMBL" id="CP000155">
    <property type="protein sequence ID" value="ABC30100.1"/>
    <property type="molecule type" value="Genomic_DNA"/>
</dbReference>
<dbReference type="KEGG" id="hch:HCH_03346"/>
<reference evidence="1 2" key="1">
    <citation type="journal article" date="2005" name="Nucleic Acids Res.">
        <title>Genomic blueprint of Hahella chejuensis, a marine microbe producing an algicidal agent.</title>
        <authorList>
            <person name="Jeong H."/>
            <person name="Yim J.H."/>
            <person name="Lee C."/>
            <person name="Choi S.-H."/>
            <person name="Park Y.K."/>
            <person name="Yoon S.H."/>
            <person name="Hur C.-G."/>
            <person name="Kang H.-Y."/>
            <person name="Kim D."/>
            <person name="Lee H.H."/>
            <person name="Park K.H."/>
            <person name="Park S.-H."/>
            <person name="Park H.-S."/>
            <person name="Lee H.K."/>
            <person name="Oh T.K."/>
            <person name="Kim J.F."/>
        </authorList>
    </citation>
    <scope>NUCLEOTIDE SEQUENCE [LARGE SCALE GENOMIC DNA]</scope>
    <source>
        <strain evidence="1 2">KCTC 2396</strain>
    </source>
</reference>